<sequence length="63" mass="6971">MACTDRVAGRAGDSSQGRCRGYHHETSYDASRSDECHLQDSLLDPTGEPRLNAADETALYWRA</sequence>
<dbReference type="EMBL" id="PQXO01001162">
    <property type="protein sequence ID" value="TGO81405.1"/>
    <property type="molecule type" value="Genomic_DNA"/>
</dbReference>
<feature type="region of interest" description="Disordered" evidence="1">
    <location>
        <begin position="1"/>
        <end position="21"/>
    </location>
</feature>
<evidence type="ECO:0000313" key="2">
    <source>
        <dbReference type="EMBL" id="TGO81405.1"/>
    </source>
</evidence>
<accession>A0A4Z1K645</accession>
<dbReference type="AlphaFoldDB" id="A0A4Z1K645"/>
<protein>
    <submittedName>
        <fullName evidence="2">Uncharacterized protein</fullName>
    </submittedName>
</protein>
<evidence type="ECO:0000256" key="1">
    <source>
        <dbReference type="SAM" id="MobiDB-lite"/>
    </source>
</evidence>
<comment type="caution">
    <text evidence="2">The sequence shown here is derived from an EMBL/GenBank/DDBJ whole genome shotgun (WGS) entry which is preliminary data.</text>
</comment>
<evidence type="ECO:0000313" key="3">
    <source>
        <dbReference type="Proteomes" id="UP000297280"/>
    </source>
</evidence>
<reference evidence="2 3" key="1">
    <citation type="submission" date="2017-12" db="EMBL/GenBank/DDBJ databases">
        <title>Comparative genomics of Botrytis spp.</title>
        <authorList>
            <person name="Valero-Jimenez C.A."/>
            <person name="Tapia P."/>
            <person name="Veloso J."/>
            <person name="Silva-Moreno E."/>
            <person name="Staats M."/>
            <person name="Valdes J.H."/>
            <person name="Van Kan J.A.L."/>
        </authorList>
    </citation>
    <scope>NUCLEOTIDE SEQUENCE [LARGE SCALE GENOMIC DNA]</scope>
    <source>
        <strain evidence="2 3">MUCL3349</strain>
    </source>
</reference>
<keyword evidence="3" id="KW-1185">Reference proteome</keyword>
<gene>
    <name evidence="2" type="ORF">BPOR_1169g00010</name>
</gene>
<name>A0A4Z1K645_9HELO</name>
<dbReference type="Proteomes" id="UP000297280">
    <property type="component" value="Unassembled WGS sequence"/>
</dbReference>
<organism evidence="2 3">
    <name type="scientific">Botrytis porri</name>
    <dbReference type="NCBI Taxonomy" id="87229"/>
    <lineage>
        <taxon>Eukaryota</taxon>
        <taxon>Fungi</taxon>
        <taxon>Dikarya</taxon>
        <taxon>Ascomycota</taxon>
        <taxon>Pezizomycotina</taxon>
        <taxon>Leotiomycetes</taxon>
        <taxon>Helotiales</taxon>
        <taxon>Sclerotiniaceae</taxon>
        <taxon>Botrytis</taxon>
    </lineage>
</organism>
<proteinExistence type="predicted"/>